<proteinExistence type="predicted"/>
<protein>
    <submittedName>
        <fullName evidence="2">Uncharacterized protein</fullName>
    </submittedName>
</protein>
<reference evidence="2" key="2">
    <citation type="journal article" date="2016" name="Fungal Biol.">
        <title>Ochratoxin A production by Penicillium thymicola.</title>
        <authorList>
            <person name="Nguyen H.D.T."/>
            <person name="McMullin D.R."/>
            <person name="Ponomareva E."/>
            <person name="Riley R."/>
            <person name="Pomraning K.R."/>
            <person name="Baker S.E."/>
            <person name="Seifert K.A."/>
        </authorList>
    </citation>
    <scope>NUCLEOTIDE SEQUENCE</scope>
    <source>
        <strain evidence="2">DAOM 180753</strain>
    </source>
</reference>
<name>A0AAI9X635_PENTH</name>
<organism evidence="2 3">
    <name type="scientific">Penicillium thymicola</name>
    <dbReference type="NCBI Taxonomy" id="293382"/>
    <lineage>
        <taxon>Eukaryota</taxon>
        <taxon>Fungi</taxon>
        <taxon>Dikarya</taxon>
        <taxon>Ascomycota</taxon>
        <taxon>Pezizomycotina</taxon>
        <taxon>Eurotiomycetes</taxon>
        <taxon>Eurotiomycetidae</taxon>
        <taxon>Eurotiales</taxon>
        <taxon>Aspergillaceae</taxon>
        <taxon>Penicillium</taxon>
    </lineage>
</organism>
<evidence type="ECO:0000313" key="3">
    <source>
        <dbReference type="Proteomes" id="UP001227192"/>
    </source>
</evidence>
<keyword evidence="3" id="KW-1185">Reference proteome</keyword>
<evidence type="ECO:0000256" key="1">
    <source>
        <dbReference type="SAM" id="Phobius"/>
    </source>
</evidence>
<evidence type="ECO:0000313" key="2">
    <source>
        <dbReference type="EMBL" id="KAJ9485112.1"/>
    </source>
</evidence>
<feature type="transmembrane region" description="Helical" evidence="1">
    <location>
        <begin position="43"/>
        <end position="63"/>
    </location>
</feature>
<dbReference type="Proteomes" id="UP001227192">
    <property type="component" value="Unassembled WGS sequence"/>
</dbReference>
<feature type="transmembrane region" description="Helical" evidence="1">
    <location>
        <begin position="16"/>
        <end position="37"/>
    </location>
</feature>
<keyword evidence="1" id="KW-0812">Transmembrane</keyword>
<dbReference type="EMBL" id="LACB01000286">
    <property type="protein sequence ID" value="KAJ9485112.1"/>
    <property type="molecule type" value="Genomic_DNA"/>
</dbReference>
<sequence>MSCDHIARLTISYRKYISVVLLISSCNLSYLLCMALLLSHSSVTFLSLPSIVLYSSILTWPLVNSNHPDPRG</sequence>
<keyword evidence="1" id="KW-0472">Membrane</keyword>
<comment type="caution">
    <text evidence="2">The sequence shown here is derived from an EMBL/GenBank/DDBJ whole genome shotgun (WGS) entry which is preliminary data.</text>
</comment>
<dbReference type="AlphaFoldDB" id="A0AAI9X635"/>
<reference evidence="2" key="1">
    <citation type="submission" date="2015-06" db="EMBL/GenBank/DDBJ databases">
        <authorList>
            <person name="Nguyen H."/>
        </authorList>
    </citation>
    <scope>NUCLEOTIDE SEQUENCE</scope>
    <source>
        <strain evidence="2">DAOM 180753</strain>
    </source>
</reference>
<accession>A0AAI9X635</accession>
<keyword evidence="1" id="KW-1133">Transmembrane helix</keyword>
<gene>
    <name evidence="2" type="ORF">VN97_g8250</name>
</gene>